<accession>A0A2T0ME32</accession>
<dbReference type="PANTHER" id="PTHR33495">
    <property type="entry name" value="ANTI-SIGMA FACTOR ANTAGONIST TM_1081-RELATED-RELATED"/>
    <property type="match status" value="1"/>
</dbReference>
<evidence type="ECO:0000313" key="5">
    <source>
        <dbReference type="Proteomes" id="UP000238312"/>
    </source>
</evidence>
<reference evidence="4 5" key="1">
    <citation type="submission" date="2018-03" db="EMBL/GenBank/DDBJ databases">
        <title>Genomic Encyclopedia of Type Strains, Phase III (KMG-III): the genomes of soil and plant-associated and newly described type strains.</title>
        <authorList>
            <person name="Whitman W."/>
        </authorList>
    </citation>
    <scope>NUCLEOTIDE SEQUENCE [LARGE SCALE GENOMIC DNA]</scope>
    <source>
        <strain evidence="4 5">CGMCC 4.7104</strain>
    </source>
</reference>
<dbReference type="AlphaFoldDB" id="A0A2T0ME32"/>
<evidence type="ECO:0000259" key="3">
    <source>
        <dbReference type="PROSITE" id="PS50801"/>
    </source>
</evidence>
<dbReference type="EMBL" id="PVNG01000025">
    <property type="protein sequence ID" value="PRX55805.1"/>
    <property type="molecule type" value="Genomic_DNA"/>
</dbReference>
<dbReference type="InterPro" id="IPR002645">
    <property type="entry name" value="STAS_dom"/>
</dbReference>
<dbReference type="InterPro" id="IPR036513">
    <property type="entry name" value="STAS_dom_sf"/>
</dbReference>
<dbReference type="Proteomes" id="UP000238312">
    <property type="component" value="Unassembled WGS sequence"/>
</dbReference>
<dbReference type="Gene3D" id="3.30.750.24">
    <property type="entry name" value="STAS domain"/>
    <property type="match status" value="1"/>
</dbReference>
<keyword evidence="5" id="KW-1185">Reference proteome</keyword>
<dbReference type="GO" id="GO:0043856">
    <property type="term" value="F:anti-sigma factor antagonist activity"/>
    <property type="evidence" value="ECO:0007669"/>
    <property type="project" value="InterPro"/>
</dbReference>
<dbReference type="SUPFAM" id="SSF52091">
    <property type="entry name" value="SpoIIaa-like"/>
    <property type="match status" value="1"/>
</dbReference>
<dbReference type="PROSITE" id="PS50801">
    <property type="entry name" value="STAS"/>
    <property type="match status" value="1"/>
</dbReference>
<dbReference type="NCBIfam" id="TIGR00377">
    <property type="entry name" value="ant_ant_sig"/>
    <property type="match status" value="1"/>
</dbReference>
<proteinExistence type="inferred from homology"/>
<dbReference type="PANTHER" id="PTHR33495:SF14">
    <property type="entry name" value="ANTI-SIGMA FACTOR ANTAGONIST"/>
    <property type="match status" value="1"/>
</dbReference>
<dbReference type="InterPro" id="IPR003658">
    <property type="entry name" value="Anti-sigma_ant"/>
</dbReference>
<evidence type="ECO:0000256" key="2">
    <source>
        <dbReference type="RuleBase" id="RU003749"/>
    </source>
</evidence>
<dbReference type="RefSeq" id="WP_219912328.1">
    <property type="nucleotide sequence ID" value="NZ_JBFAIB010000006.1"/>
</dbReference>
<dbReference type="CDD" id="cd07043">
    <property type="entry name" value="STAS_anti-anti-sigma_factors"/>
    <property type="match status" value="1"/>
</dbReference>
<gene>
    <name evidence="4" type="ORF">B0I32_12525</name>
</gene>
<evidence type="ECO:0000313" key="4">
    <source>
        <dbReference type="EMBL" id="PRX55805.1"/>
    </source>
</evidence>
<comment type="caution">
    <text evidence="4">The sequence shown here is derived from an EMBL/GenBank/DDBJ whole genome shotgun (WGS) entry which is preliminary data.</text>
</comment>
<evidence type="ECO:0000256" key="1">
    <source>
        <dbReference type="ARBA" id="ARBA00009013"/>
    </source>
</evidence>
<comment type="similarity">
    <text evidence="1 2">Belongs to the anti-sigma-factor antagonist family.</text>
</comment>
<protein>
    <recommendedName>
        <fullName evidence="2">Anti-sigma factor antagonist</fullName>
    </recommendedName>
</protein>
<organism evidence="4 5">
    <name type="scientific">Nonomuraea fuscirosea</name>
    <dbReference type="NCBI Taxonomy" id="1291556"/>
    <lineage>
        <taxon>Bacteria</taxon>
        <taxon>Bacillati</taxon>
        <taxon>Actinomycetota</taxon>
        <taxon>Actinomycetes</taxon>
        <taxon>Streptosporangiales</taxon>
        <taxon>Streptosporangiaceae</taxon>
        <taxon>Nonomuraea</taxon>
    </lineage>
</organism>
<dbReference type="Pfam" id="PF01740">
    <property type="entry name" value="STAS"/>
    <property type="match status" value="1"/>
</dbReference>
<name>A0A2T0ME32_9ACTN</name>
<feature type="domain" description="STAS" evidence="3">
    <location>
        <begin position="3"/>
        <end position="111"/>
    </location>
</feature>
<sequence>MSMELRHQIRNGVTVVTLDGRLDSETAPRVQQDLRALLPGEGQVVLDLSGTVYMSSAGLRVLLLIYRHAQSGSLRLALTGLTPDVRAIMDATGFLGFFTVVESVDEGVEALTV</sequence>